<proteinExistence type="predicted"/>
<dbReference type="InterPro" id="IPR054168">
    <property type="entry name" value="PG_1098_Fer"/>
</dbReference>
<dbReference type="Proteomes" id="UP000037755">
    <property type="component" value="Unassembled WGS sequence"/>
</dbReference>
<dbReference type="EMBL" id="LIYD01000005">
    <property type="protein sequence ID" value="KOS05021.1"/>
    <property type="molecule type" value="Genomic_DNA"/>
</dbReference>
<dbReference type="GO" id="GO:0032259">
    <property type="term" value="P:methylation"/>
    <property type="evidence" value="ECO:0007669"/>
    <property type="project" value="UniProtKB-KW"/>
</dbReference>
<dbReference type="InterPro" id="IPR041497">
    <property type="entry name" value="Thump-like"/>
</dbReference>
<gene>
    <name evidence="3" type="ORF">AM493_02435</name>
</gene>
<evidence type="ECO:0000313" key="4">
    <source>
        <dbReference type="Proteomes" id="UP000037755"/>
    </source>
</evidence>
<dbReference type="STRING" id="1202724.AM493_02435"/>
<dbReference type="SUPFAM" id="SSF53335">
    <property type="entry name" value="S-adenosyl-L-methionine-dependent methyltransferases"/>
    <property type="match status" value="1"/>
</dbReference>
<feature type="domain" description="THUMP-like" evidence="1">
    <location>
        <begin position="320"/>
        <end position="390"/>
    </location>
</feature>
<dbReference type="RefSeq" id="WP_054406080.1">
    <property type="nucleotide sequence ID" value="NZ_FOYA01000004.1"/>
</dbReference>
<reference evidence="3 4" key="1">
    <citation type="submission" date="2015-08" db="EMBL/GenBank/DDBJ databases">
        <title>Whole genome sequence of Flavobacterium akiainvivens IK-1T, from decaying Wikstroemia oahuensis, an endemic Hawaiian shrub.</title>
        <authorList>
            <person name="Wan X."/>
            <person name="Hou S."/>
            <person name="Saito J."/>
            <person name="Donachie S."/>
        </authorList>
    </citation>
    <scope>NUCLEOTIDE SEQUENCE [LARGE SCALE GENOMIC DNA]</scope>
    <source>
        <strain evidence="3 4">IK-1</strain>
    </source>
</reference>
<evidence type="ECO:0000259" key="1">
    <source>
        <dbReference type="Pfam" id="PF18096"/>
    </source>
</evidence>
<dbReference type="OrthoDB" id="1000417at2"/>
<organism evidence="3 4">
    <name type="scientific">Flavobacterium akiainvivens</name>
    <dbReference type="NCBI Taxonomy" id="1202724"/>
    <lineage>
        <taxon>Bacteria</taxon>
        <taxon>Pseudomonadati</taxon>
        <taxon>Bacteroidota</taxon>
        <taxon>Flavobacteriia</taxon>
        <taxon>Flavobacteriales</taxon>
        <taxon>Flavobacteriaceae</taxon>
        <taxon>Flavobacterium</taxon>
    </lineage>
</organism>
<keyword evidence="3" id="KW-0808">Transferase</keyword>
<dbReference type="AlphaFoldDB" id="A0A0M8MF87"/>
<dbReference type="Gene3D" id="3.40.50.150">
    <property type="entry name" value="Vaccinia Virus protein VP39"/>
    <property type="match status" value="1"/>
</dbReference>
<feature type="domain" description="PG-1098 ferredoxin-like" evidence="2">
    <location>
        <begin position="277"/>
        <end position="316"/>
    </location>
</feature>
<keyword evidence="3" id="KW-0489">Methyltransferase</keyword>
<dbReference type="InterPro" id="IPR029063">
    <property type="entry name" value="SAM-dependent_MTases_sf"/>
</dbReference>
<sequence>MLTQLLQPEIQEFIKQHTHDDVSKLALQKNPFSGVEWVEVVNQVAARQKAETKLPTWFGKNSIIYPSKISVEQTSSETAARYKSGLVSGDALIDMTGGFGIDDYYFSKAVRHVTHCEMNVGLSAIAKHNFEVLGADNIECLPGDSLDVLTLTDRKWNWMYIDPSRRNDAKGKVFMLKDCLPNVPDLLSTYFEYTDNIMVKTAPLLDISAGLKELHSVKAIHVVALNNEVKELLWILQKGFEGYPLTVAVNLTKTGIEVFENPMGNEAIPTFSLPKKYLYEPNAAIMKAGAFNEVSKHYGIGKLHTNTHLYTSDESIAFAGRRFEIEAVIPYQKQEIKQHIEGKRMNVSTRNFPLTPQELLKKWKIKDGGDTYAFFTTNLTNEKVVLLCRKV</sequence>
<evidence type="ECO:0000313" key="3">
    <source>
        <dbReference type="EMBL" id="KOS05021.1"/>
    </source>
</evidence>
<name>A0A0M8MF87_9FLAO</name>
<dbReference type="GO" id="GO:0008168">
    <property type="term" value="F:methyltransferase activity"/>
    <property type="evidence" value="ECO:0007669"/>
    <property type="project" value="UniProtKB-KW"/>
</dbReference>
<dbReference type="Gene3D" id="1.10.10.1110">
    <property type="entry name" value="Methyltransferase PG1098, N-terminal domain"/>
    <property type="match status" value="1"/>
</dbReference>
<keyword evidence="4" id="KW-1185">Reference proteome</keyword>
<dbReference type="Pfam" id="PF18096">
    <property type="entry name" value="Thump_like"/>
    <property type="match status" value="1"/>
</dbReference>
<accession>A0A0M8MF87</accession>
<evidence type="ECO:0000259" key="2">
    <source>
        <dbReference type="Pfam" id="PF22013"/>
    </source>
</evidence>
<comment type="caution">
    <text evidence="3">The sequence shown here is derived from an EMBL/GenBank/DDBJ whole genome shotgun (WGS) entry which is preliminary data.</text>
</comment>
<protein>
    <submittedName>
        <fullName evidence="3">SAM-dependent methyltransferase</fullName>
    </submittedName>
</protein>
<dbReference type="Pfam" id="PF22013">
    <property type="entry name" value="PG_1098_Fer"/>
    <property type="match status" value="1"/>
</dbReference>
<dbReference type="PATRIC" id="fig|1202724.3.peg.501"/>